<dbReference type="InterPro" id="IPR002802">
    <property type="entry name" value="Endo_dU"/>
</dbReference>
<keyword evidence="3" id="KW-1185">Reference proteome</keyword>
<reference evidence="2 3" key="1">
    <citation type="journal article" date="2015" name="Int. J. Syst. Evol. Microbiol.">
        <title>Methanoculleus taiwanensis sp. nov., a methanogen isolated from deep marine sediment at the deformation front area near Taiwan.</title>
        <authorList>
            <person name="Weng C.Y."/>
            <person name="Chen S.C."/>
            <person name="Lai M.C."/>
            <person name="Wu S.Y."/>
            <person name="Lin S."/>
            <person name="Yang T.F."/>
            <person name="Chen P.C."/>
        </authorList>
    </citation>
    <scope>NUCLEOTIDE SEQUENCE [LARGE SCALE GENOMIC DNA]</scope>
    <source>
        <strain evidence="2 3">CYW4</strain>
    </source>
</reference>
<dbReference type="OrthoDB" id="15207at2157"/>
<dbReference type="Proteomes" id="UP000290932">
    <property type="component" value="Unassembled WGS sequence"/>
</dbReference>
<accession>A0A498H1E6</accession>
<name>A0A498H1E6_9EURY</name>
<dbReference type="RefSeq" id="WP_128693900.1">
    <property type="nucleotide sequence ID" value="NZ_LHQS01000002.1"/>
</dbReference>
<gene>
    <name evidence="2" type="ORF">ABH15_08315</name>
</gene>
<dbReference type="EMBL" id="LHQS01000002">
    <property type="protein sequence ID" value="RXE56155.1"/>
    <property type="molecule type" value="Genomic_DNA"/>
</dbReference>
<comment type="similarity">
    <text evidence="1">Belongs to the UPF0215 family.</text>
</comment>
<proteinExistence type="inferred from homology"/>
<dbReference type="PANTHER" id="PTHR39518">
    <property type="entry name" value="UPF0215 PROTEIN MJ1150"/>
    <property type="match status" value="1"/>
</dbReference>
<sequence length="188" mass="20551">MHIAKKGLRVLGIAESFSGRERSTLAGIVMRKDLRIDGAAFANATVGGMDATEAVLRIVRLLDRRDINLIMIGGSVIAWFNIIDPAAITEETGLPVIVVTYESSEGIEEDILHHFPDDPARLAAYRRLGERTAVRLRTGHTIYIRPHGIALADAARLCDDVTLDGRVPEPLRAARLVARGMMRSGICE</sequence>
<dbReference type="PIRSF" id="PIRSF006380">
    <property type="entry name" value="UCP006380"/>
    <property type="match status" value="1"/>
</dbReference>
<dbReference type="HAMAP" id="MF_00582">
    <property type="entry name" value="UPF0215"/>
    <property type="match status" value="1"/>
</dbReference>
<protein>
    <recommendedName>
        <fullName evidence="1">UPF0215 protein ABH15_08315</fullName>
    </recommendedName>
</protein>
<evidence type="ECO:0000256" key="1">
    <source>
        <dbReference type="HAMAP-Rule" id="MF_00582"/>
    </source>
</evidence>
<evidence type="ECO:0000313" key="3">
    <source>
        <dbReference type="Proteomes" id="UP000290932"/>
    </source>
</evidence>
<evidence type="ECO:0000313" key="2">
    <source>
        <dbReference type="EMBL" id="RXE56155.1"/>
    </source>
</evidence>
<dbReference type="Gene3D" id="3.30.2170.10">
    <property type="entry name" value="archaeoglobus fulgidus dsm 4304 superfamily"/>
    <property type="match status" value="1"/>
</dbReference>
<organism evidence="2 3">
    <name type="scientific">Methanoculleus taiwanensis</name>
    <dbReference type="NCBI Taxonomy" id="1550565"/>
    <lineage>
        <taxon>Archaea</taxon>
        <taxon>Methanobacteriati</taxon>
        <taxon>Methanobacteriota</taxon>
        <taxon>Stenosarchaea group</taxon>
        <taxon>Methanomicrobia</taxon>
        <taxon>Methanomicrobiales</taxon>
        <taxon>Methanomicrobiaceae</taxon>
        <taxon>Methanoculleus</taxon>
    </lineage>
</organism>
<dbReference type="PANTHER" id="PTHR39518:SF2">
    <property type="entry name" value="UPF0215 PROTEIN MJ1150"/>
    <property type="match status" value="1"/>
</dbReference>
<dbReference type="AlphaFoldDB" id="A0A498H1E6"/>
<dbReference type="Pfam" id="PF01949">
    <property type="entry name" value="Endo_dU"/>
    <property type="match status" value="1"/>
</dbReference>
<comment type="caution">
    <text evidence="2">The sequence shown here is derived from an EMBL/GenBank/DDBJ whole genome shotgun (WGS) entry which is preliminary data.</text>
</comment>